<accession>Q6II01</accession>
<name>Q6II01_DROME</name>
<dbReference type="EMBL" id="BK003265">
    <property type="protein sequence ID" value="DAA03464.1"/>
    <property type="molecule type" value="Genomic_DNA"/>
</dbReference>
<dbReference type="AlphaFoldDB" id="Q6II01"/>
<sequence length="119" mass="12834">MASTCLQNDCQKQAMRNGNGIGLVDQDGNGKELMELSLNLNQKLRLEAGKGVITTTSSTARTWHQITESGVHSSASVTQSLLSPSILGCVFSISRWSSLCPPAAAKSVRDGSRNYFNRF</sequence>
<organism evidence="1">
    <name type="scientific">Drosophila melanogaster</name>
    <name type="common">Fruit fly</name>
    <dbReference type="NCBI Taxonomy" id="7227"/>
    <lineage>
        <taxon>Eukaryota</taxon>
        <taxon>Metazoa</taxon>
        <taxon>Ecdysozoa</taxon>
        <taxon>Arthropoda</taxon>
        <taxon>Hexapoda</taxon>
        <taxon>Insecta</taxon>
        <taxon>Pterygota</taxon>
        <taxon>Neoptera</taxon>
        <taxon>Endopterygota</taxon>
        <taxon>Diptera</taxon>
        <taxon>Brachycera</taxon>
        <taxon>Muscomorpha</taxon>
        <taxon>Ephydroidea</taxon>
        <taxon>Drosophilidae</taxon>
        <taxon>Drosophila</taxon>
        <taxon>Sophophora</taxon>
    </lineage>
</organism>
<gene>
    <name evidence="1" type="ORF">HDC00195</name>
</gene>
<proteinExistence type="predicted"/>
<evidence type="ECO:0000313" key="1">
    <source>
        <dbReference type="EMBL" id="DAA03464.1"/>
    </source>
</evidence>
<protein>
    <submittedName>
        <fullName evidence="1">HDC00195</fullName>
    </submittedName>
</protein>
<reference evidence="1" key="1">
    <citation type="journal article" date="2003" name="Genome Biol.">
        <title>An integrated gene annotation and transcriptional profiling approach towards the full gene content of the Drosophila genome.</title>
        <authorList>
            <person name="Hild M."/>
            <person name="Beckmann B."/>
            <person name="Haas S.A."/>
            <person name="Koch B."/>
            <person name="Solovyev V."/>
            <person name="Busold C."/>
            <person name="Fellenberg K."/>
            <person name="Boutros M."/>
            <person name="Vingron M."/>
            <person name="Sauer F."/>
            <person name="Hoheisel J.D."/>
            <person name="Paro R."/>
        </authorList>
    </citation>
    <scope>NUCLEOTIDE SEQUENCE</scope>
</reference>